<dbReference type="EMBL" id="CP027850">
    <property type="protein sequence ID" value="AVQ00776.1"/>
    <property type="molecule type" value="Genomic_DNA"/>
</dbReference>
<evidence type="ECO:0000256" key="3">
    <source>
        <dbReference type="ARBA" id="ARBA00009677"/>
    </source>
</evidence>
<dbReference type="RefSeq" id="WP_013077613.1">
    <property type="nucleotide sequence ID" value="NZ_CP027850.1"/>
</dbReference>
<protein>
    <recommendedName>
        <fullName evidence="4 7">Flagellar hook-associated protein 1</fullName>
        <shortName evidence="7">HAP1</shortName>
    </recommendedName>
</protein>
<keyword evidence="6 7" id="KW-0975">Bacterial flagellum</keyword>
<evidence type="ECO:0000256" key="4">
    <source>
        <dbReference type="ARBA" id="ARBA00016244"/>
    </source>
</evidence>
<dbReference type="PANTHER" id="PTHR30033">
    <property type="entry name" value="FLAGELLAR HOOK-ASSOCIATED PROTEIN 1"/>
    <property type="match status" value="1"/>
</dbReference>
<comment type="subcellular location">
    <subcellularLocation>
        <location evidence="1 7">Bacterial flagellum</location>
    </subcellularLocation>
    <subcellularLocation>
        <location evidence="2 7">Secreted</location>
    </subcellularLocation>
</comment>
<dbReference type="Pfam" id="PF22638">
    <property type="entry name" value="FlgK_D1"/>
    <property type="match status" value="1"/>
</dbReference>
<dbReference type="NCBIfam" id="TIGR02492">
    <property type="entry name" value="flgK_ends"/>
    <property type="match status" value="1"/>
</dbReference>
<dbReference type="Proteomes" id="UP000240527">
    <property type="component" value="Chromosome"/>
</dbReference>
<feature type="domain" description="Flagellar hook-associated protein FlgK helical" evidence="8">
    <location>
        <begin position="98"/>
        <end position="309"/>
    </location>
</feature>
<dbReference type="PRINTS" id="PR01005">
    <property type="entry name" value="FLGHOOKAP1"/>
</dbReference>
<keyword evidence="10" id="KW-1185">Reference proteome</keyword>
<evidence type="ECO:0000256" key="5">
    <source>
        <dbReference type="ARBA" id="ARBA00022525"/>
    </source>
</evidence>
<keyword evidence="9" id="KW-0282">Flagellum</keyword>
<evidence type="ECO:0000256" key="7">
    <source>
        <dbReference type="RuleBase" id="RU362065"/>
    </source>
</evidence>
<sequence>MSLTSILSSAGAALTTAQYQIAVSQTNVANADNASYSRKTVTTTATTQTLAVSTATVTRAADAYLAKTVDKTAAADGRDAVIDTYLQSYDASLGSVDGGDDVSSLLTAFQTALSSLASSSTSATKASAVSAASSLASSIQSLSGDIQSLRSQANLEIGETVDTINSTLETIKTLNDQIVSTTASGGDVSDLEDRRAAAVTTLSSLMGVSTYKTSDNRVMVYAPGGEQLLGASVAKLSYNPSSSLSADTVYPGSISGVTVNGKDITTSLTSGKLGGLISLRDDVLVGEQDALDQLASTLISQVNAAANSGSASPPPNSLTSAIAVSGSDAFNATGSVRVAVTNSSGAVVSTQDIDLSAYATVDDLIAGLNSISGLNASISNGKLTIAAASSTHGVALADVGASIGGEGVSGYFGFNDVFSGDTAVDIAVSSTLTSDASKFPAATMDATSALAVGQIAIASGGTGAANAIASALSTSTSFTAAGNLTAGQSSLLTYAAGFVSTAATTIAGAASQAETSSDAYAAAVDRLANLTTVNLDEELAMLETYQQVYQANAQLTSMVQDLFDVLMNMVN</sequence>
<evidence type="ECO:0000313" key="10">
    <source>
        <dbReference type="Proteomes" id="UP000240527"/>
    </source>
</evidence>
<evidence type="ECO:0000259" key="8">
    <source>
        <dbReference type="Pfam" id="PF22638"/>
    </source>
</evidence>
<dbReference type="InterPro" id="IPR002371">
    <property type="entry name" value="FlgK"/>
</dbReference>
<name>A0ABM6TCY3_9CAUL</name>
<dbReference type="PANTHER" id="PTHR30033:SF1">
    <property type="entry name" value="FLAGELLAR HOOK-ASSOCIATED PROTEIN 1"/>
    <property type="match status" value="1"/>
</dbReference>
<evidence type="ECO:0000256" key="6">
    <source>
        <dbReference type="ARBA" id="ARBA00023143"/>
    </source>
</evidence>
<organism evidence="9 10">
    <name type="scientific">Caulobacter segnis</name>
    <dbReference type="NCBI Taxonomy" id="88688"/>
    <lineage>
        <taxon>Bacteria</taxon>
        <taxon>Pseudomonadati</taxon>
        <taxon>Pseudomonadota</taxon>
        <taxon>Alphaproteobacteria</taxon>
        <taxon>Caulobacterales</taxon>
        <taxon>Caulobacteraceae</taxon>
        <taxon>Caulobacter</taxon>
    </lineage>
</organism>
<accession>A0ABM6TCY3</accession>
<dbReference type="SUPFAM" id="SSF64518">
    <property type="entry name" value="Phase 1 flagellin"/>
    <property type="match status" value="1"/>
</dbReference>
<reference evidence="9 10" key="1">
    <citation type="journal article" date="2015" name="Biotechnol. Bioeng.">
        <title>Genome sequence and phenotypic characterization of Caulobacter segnis.</title>
        <authorList>
            <person name="Patel S."/>
            <person name="Fletcher B."/>
            <person name="Scott D.C."/>
            <person name="Ely B."/>
        </authorList>
    </citation>
    <scope>NUCLEOTIDE SEQUENCE [LARGE SCALE GENOMIC DNA]</scope>
    <source>
        <strain evidence="9 10">TK0059</strain>
    </source>
</reference>
<keyword evidence="9" id="KW-0966">Cell projection</keyword>
<proteinExistence type="inferred from homology"/>
<evidence type="ECO:0000313" key="9">
    <source>
        <dbReference type="EMBL" id="AVQ00776.1"/>
    </source>
</evidence>
<gene>
    <name evidence="7 9" type="primary">flgK</name>
    <name evidence="9" type="ORF">B7G68_02205</name>
</gene>
<keyword evidence="9" id="KW-0969">Cilium</keyword>
<evidence type="ECO:0000256" key="2">
    <source>
        <dbReference type="ARBA" id="ARBA00004613"/>
    </source>
</evidence>
<keyword evidence="5 7" id="KW-0964">Secreted</keyword>
<evidence type="ECO:0000256" key="1">
    <source>
        <dbReference type="ARBA" id="ARBA00004365"/>
    </source>
</evidence>
<comment type="similarity">
    <text evidence="3 7">Belongs to the flagella basal body rod proteins family.</text>
</comment>
<dbReference type="InterPro" id="IPR053927">
    <property type="entry name" value="FlgK_helical"/>
</dbReference>